<dbReference type="PROSITE" id="PS51257">
    <property type="entry name" value="PROKAR_LIPOPROTEIN"/>
    <property type="match status" value="1"/>
</dbReference>
<feature type="domain" description="Predicted membrane protein YciQ-like C-terminal" evidence="5">
    <location>
        <begin position="232"/>
        <end position="422"/>
    </location>
</feature>
<proteinExistence type="predicted"/>
<dbReference type="Proteomes" id="UP000825228">
    <property type="component" value="Unassembled WGS sequence"/>
</dbReference>
<organism evidence="6 7">
    <name type="scientific">Rhodococcoides corynebacterioides</name>
    <dbReference type="NCBI Taxonomy" id="53972"/>
    <lineage>
        <taxon>Bacteria</taxon>
        <taxon>Bacillati</taxon>
        <taxon>Actinomycetota</taxon>
        <taxon>Actinomycetes</taxon>
        <taxon>Mycobacteriales</taxon>
        <taxon>Nocardiaceae</taxon>
        <taxon>Rhodococcoides</taxon>
    </lineage>
</organism>
<feature type="chain" id="PRO_5046938118" evidence="3">
    <location>
        <begin position="29"/>
        <end position="511"/>
    </location>
</feature>
<feature type="domain" description="TPM" evidence="4">
    <location>
        <begin position="43"/>
        <end position="173"/>
    </location>
</feature>
<evidence type="ECO:0000256" key="3">
    <source>
        <dbReference type="SAM" id="SignalP"/>
    </source>
</evidence>
<feature type="transmembrane region" description="Helical" evidence="2">
    <location>
        <begin position="350"/>
        <end position="372"/>
    </location>
</feature>
<dbReference type="InterPro" id="IPR048389">
    <property type="entry name" value="YciQ-like_C"/>
</dbReference>
<keyword evidence="2" id="KW-1133">Transmembrane helix</keyword>
<accession>A0ABS7P5J7</accession>
<sequence length="511" mass="52351">MIRTRFVVAIVSAATVLGLAGCSDSSAAQDTRFDGLTSGERVYDRTGFSLDPGQTEALDRRLEALRSETGADVVVWVRELDADPDDTLDQVEALQQAWVAATGVDQDTAGAILINREPGTVDEARAGIFVGSTFDDGNVPPDEQEAIVEDALIPPLKDGDVVGSLNAGLDRLQSSIVNGPPVTALNRFADGPGSTWLPWTGLAAALAGAVMAFSLYRRRPRATVSAETPTTYRPDHRTDPAVATALVHRSSQASATSATVVALAADDAVAFEPDEKKHGKPTVRVRLLDDSKVRGDVPRAVWDQLSEHAVDGVVDNAALKKVGANTRPVGAVVNAEFDARGWRAHGVGRLRWAFGGLALLGGAIMVGAGVVAAAGAPIMLVAAVPGGLLLLTGLVMATAYPGLTAAGLDAARPWEAYRDGLKAAAKKDDATVDLDAALPDIVALGLGAAYKKRLESGPELRAFTAPAGLPLAVDPSVVNWAAFSATFGASASSATVSGGGAGGGGGAAGST</sequence>
<feature type="transmembrane region" description="Helical" evidence="2">
    <location>
        <begin position="378"/>
        <end position="403"/>
    </location>
</feature>
<dbReference type="RefSeq" id="WP_222684873.1">
    <property type="nucleotide sequence ID" value="NZ_JABUBT010000012.1"/>
</dbReference>
<feature type="region of interest" description="Disordered" evidence="1">
    <location>
        <begin position="491"/>
        <end position="511"/>
    </location>
</feature>
<comment type="caution">
    <text evidence="6">The sequence shown here is derived from an EMBL/GenBank/DDBJ whole genome shotgun (WGS) entry which is preliminary data.</text>
</comment>
<name>A0ABS7P5J7_9NOCA</name>
<dbReference type="Pfam" id="PF04536">
    <property type="entry name" value="TPM_phosphatase"/>
    <property type="match status" value="1"/>
</dbReference>
<evidence type="ECO:0000256" key="1">
    <source>
        <dbReference type="SAM" id="MobiDB-lite"/>
    </source>
</evidence>
<keyword evidence="7" id="KW-1185">Reference proteome</keyword>
<dbReference type="Pfam" id="PF20990">
    <property type="entry name" value="DUF2207_C"/>
    <property type="match status" value="1"/>
</dbReference>
<feature type="transmembrane region" description="Helical" evidence="2">
    <location>
        <begin position="196"/>
        <end position="216"/>
    </location>
</feature>
<keyword evidence="2" id="KW-0812">Transmembrane</keyword>
<keyword evidence="2" id="KW-0472">Membrane</keyword>
<reference evidence="6 7" key="1">
    <citation type="submission" date="2020-06" db="EMBL/GenBank/DDBJ databases">
        <title>Taxonomy, biology and ecology of Rhodococcus bacteria occurring in California pistachio and other woody hosts as revealed by genome sequence analyses.</title>
        <authorList>
            <person name="Gai Y."/>
            <person name="Riely B."/>
        </authorList>
    </citation>
    <scope>NUCLEOTIDE SEQUENCE [LARGE SCALE GENOMIC DNA]</scope>
    <source>
        <strain evidence="6 7">BP-281</strain>
    </source>
</reference>
<evidence type="ECO:0000259" key="5">
    <source>
        <dbReference type="Pfam" id="PF20990"/>
    </source>
</evidence>
<protein>
    <submittedName>
        <fullName evidence="6">DUF2207 domain-containing protein</fullName>
    </submittedName>
</protein>
<dbReference type="InterPro" id="IPR007621">
    <property type="entry name" value="TPM_dom"/>
</dbReference>
<dbReference type="EMBL" id="JABUBU010000011">
    <property type="protein sequence ID" value="MBY6367595.1"/>
    <property type="molecule type" value="Genomic_DNA"/>
</dbReference>
<evidence type="ECO:0000313" key="6">
    <source>
        <dbReference type="EMBL" id="MBY6367595.1"/>
    </source>
</evidence>
<dbReference type="Gene3D" id="3.10.310.50">
    <property type="match status" value="1"/>
</dbReference>
<gene>
    <name evidence="6" type="ORF">HQ603_12590</name>
</gene>
<evidence type="ECO:0000313" key="7">
    <source>
        <dbReference type="Proteomes" id="UP000825228"/>
    </source>
</evidence>
<feature type="signal peptide" evidence="3">
    <location>
        <begin position="1"/>
        <end position="28"/>
    </location>
</feature>
<keyword evidence="3" id="KW-0732">Signal</keyword>
<evidence type="ECO:0000256" key="2">
    <source>
        <dbReference type="SAM" id="Phobius"/>
    </source>
</evidence>
<evidence type="ECO:0000259" key="4">
    <source>
        <dbReference type="Pfam" id="PF04536"/>
    </source>
</evidence>
<feature type="compositionally biased region" description="Gly residues" evidence="1">
    <location>
        <begin position="497"/>
        <end position="511"/>
    </location>
</feature>